<sequence>MIEVLLTVVPSVCWLLLRCYRLLQTPAEKLIRRLHVDIPQPPAVCVDALGSSHVDLRWAAAAPDEAVFYALMVNGKDVASLARTLARLSGLLPDTVYSVQVLAVNVASSFVSQLPPVYVHTYSGPGRPALPPPAAGARRPHVPPLPPGPRVAPAEIAALDVAQVADEHTLMAYLATTQQEAARASGDHHAQTAAQACEEARLRSELAACRRQLGASTDGRAKKDLDLRDLERRKDLLTFARLKLAKLLRTLEASRGLSAGRLAELRGRVAKLREKHQQVRQAADAEHGRVAHAVAALQADIAAARRRTALADDALKLLAADKRVLGPVAAQLRALVHPASGGSGGGGAGVSLVVLLVLVLPPPADDDASTAPPADMFTRDGPLTRAGAQTMQKIFSLRSDWEPELAREIDILDGLDAQWKNAFRDAVATYVLLFNRVEAARAGRVPDYEPRRMSEHQASVQFAGFYGTPGPAAHEPTVLTPRSLNALMAALHQHAGSGPRARVALDHTGSIHEGNPLASPSLALCRSSPGPAPEQAYLNAPLQQAPPGVSNTLWNNSSQSSFVDSRIPFLDYSLQAQVNAEPLHPSVSQHSNLSADNGLLGGILLPSTSHYSTSNSIWLDRYVGANYGHNRTVSSGSHLWRNEGARREKSPATGFVSEFLPFSLNTLPSQNGSTEPHDQPDYDIRLM</sequence>
<dbReference type="SMART" id="SM00060">
    <property type="entry name" value="FN3"/>
    <property type="match status" value="1"/>
</dbReference>
<dbReference type="SUPFAM" id="SSF49265">
    <property type="entry name" value="Fibronectin type III"/>
    <property type="match status" value="1"/>
</dbReference>
<dbReference type="Proteomes" id="UP000092555">
    <property type="component" value="Unassembled WGS sequence"/>
</dbReference>
<evidence type="ECO:0000256" key="2">
    <source>
        <dbReference type="SAM" id="SignalP"/>
    </source>
</evidence>
<reference evidence="4 5" key="1">
    <citation type="submission" date="2016-05" db="EMBL/GenBank/DDBJ databases">
        <title>Comparative genomics of biotechnologically important yeasts.</title>
        <authorList>
            <consortium name="DOE Joint Genome Institute"/>
            <person name="Riley R."/>
            <person name="Haridas S."/>
            <person name="Wolfe K.H."/>
            <person name="Lopes M.R."/>
            <person name="Hittinger C.T."/>
            <person name="Goker M."/>
            <person name="Salamov A."/>
            <person name="Wisecaver J."/>
            <person name="Long T.M."/>
            <person name="Aerts A.L."/>
            <person name="Barry K."/>
            <person name="Choi C."/>
            <person name="Clum A."/>
            <person name="Coughlan A.Y."/>
            <person name="Deshpande S."/>
            <person name="Douglass A.P."/>
            <person name="Hanson S.J."/>
            <person name="Klenk H.-P."/>
            <person name="LaButti K."/>
            <person name="Lapidus A."/>
            <person name="Lindquist E."/>
            <person name="Lipzen A."/>
            <person name="Meier-kolthoff J.P."/>
            <person name="Ohm R.A."/>
            <person name="Otillar R.P."/>
            <person name="Pangilinan J."/>
            <person name="Peng Y."/>
            <person name="Rokas A."/>
            <person name="Rosa C.A."/>
            <person name="Scheuner C."/>
            <person name="Sibirny A.A."/>
            <person name="Slot J.C."/>
            <person name="Stielow J.B."/>
            <person name="Sun H."/>
            <person name="Kurtzman C.P."/>
            <person name="Blackwell M."/>
            <person name="Grigoriev I.V."/>
            <person name="Jeffries T.W."/>
        </authorList>
    </citation>
    <scope>NUCLEOTIDE SEQUENCE [LARGE SCALE GENOMIC DNA]</scope>
    <source>
        <strain evidence="4 5">NRRL YB-4993</strain>
    </source>
</reference>
<dbReference type="OrthoDB" id="5572782at2759"/>
<keyword evidence="5" id="KW-1185">Reference proteome</keyword>
<dbReference type="InterPro" id="IPR036116">
    <property type="entry name" value="FN3_sf"/>
</dbReference>
<evidence type="ECO:0000256" key="1">
    <source>
        <dbReference type="SAM" id="MobiDB-lite"/>
    </source>
</evidence>
<comment type="caution">
    <text evidence="4">The sequence shown here is derived from an EMBL/GenBank/DDBJ whole genome shotgun (WGS) entry which is preliminary data.</text>
</comment>
<protein>
    <recommendedName>
        <fullName evidence="3">Fibronectin type-III domain-containing protein</fullName>
    </recommendedName>
</protein>
<proteinExistence type="predicted"/>
<dbReference type="EMBL" id="LXTC01000004">
    <property type="protein sequence ID" value="OBA20437.1"/>
    <property type="molecule type" value="Genomic_DNA"/>
</dbReference>
<dbReference type="GeneID" id="30027205"/>
<dbReference type="InterPro" id="IPR003961">
    <property type="entry name" value="FN3_dom"/>
</dbReference>
<feature type="domain" description="Fibronectin type-III" evidence="3">
    <location>
        <begin position="38"/>
        <end position="109"/>
    </location>
</feature>
<name>A0A1A0H973_9ASCO</name>
<evidence type="ECO:0000259" key="3">
    <source>
        <dbReference type="SMART" id="SM00060"/>
    </source>
</evidence>
<feature type="signal peptide" evidence="2">
    <location>
        <begin position="1"/>
        <end position="19"/>
    </location>
</feature>
<gene>
    <name evidence="4" type="ORF">METBIDRAFT_12440</name>
</gene>
<dbReference type="AlphaFoldDB" id="A0A1A0H973"/>
<dbReference type="RefSeq" id="XP_018710959.1">
    <property type="nucleotide sequence ID" value="XM_018854229.1"/>
</dbReference>
<dbReference type="CDD" id="cd00063">
    <property type="entry name" value="FN3"/>
    <property type="match status" value="1"/>
</dbReference>
<organism evidence="4 5">
    <name type="scientific">Metschnikowia bicuspidata var. bicuspidata NRRL YB-4993</name>
    <dbReference type="NCBI Taxonomy" id="869754"/>
    <lineage>
        <taxon>Eukaryota</taxon>
        <taxon>Fungi</taxon>
        <taxon>Dikarya</taxon>
        <taxon>Ascomycota</taxon>
        <taxon>Saccharomycotina</taxon>
        <taxon>Pichiomycetes</taxon>
        <taxon>Metschnikowiaceae</taxon>
        <taxon>Metschnikowia</taxon>
    </lineage>
</organism>
<evidence type="ECO:0000313" key="4">
    <source>
        <dbReference type="EMBL" id="OBA20437.1"/>
    </source>
</evidence>
<feature type="region of interest" description="Disordered" evidence="1">
    <location>
        <begin position="666"/>
        <end position="687"/>
    </location>
</feature>
<accession>A0A1A0H973</accession>
<dbReference type="InterPro" id="IPR013783">
    <property type="entry name" value="Ig-like_fold"/>
</dbReference>
<dbReference type="Gene3D" id="2.60.40.10">
    <property type="entry name" value="Immunoglobulins"/>
    <property type="match status" value="1"/>
</dbReference>
<keyword evidence="2" id="KW-0732">Signal</keyword>
<evidence type="ECO:0000313" key="5">
    <source>
        <dbReference type="Proteomes" id="UP000092555"/>
    </source>
</evidence>
<feature type="compositionally biased region" description="Basic and acidic residues" evidence="1">
    <location>
        <begin position="675"/>
        <end position="687"/>
    </location>
</feature>
<feature type="chain" id="PRO_5008291699" description="Fibronectin type-III domain-containing protein" evidence="2">
    <location>
        <begin position="20"/>
        <end position="687"/>
    </location>
</feature>
<dbReference type="STRING" id="869754.A0A1A0H973"/>